<dbReference type="InterPro" id="IPR050398">
    <property type="entry name" value="HssS/ArlS-like"/>
</dbReference>
<reference evidence="17 19" key="1">
    <citation type="journal article" date="2014" name="Genome Announc.">
        <title>Draft Genome Sequence of Bacillus alcalophilus AV1934, a Classic Alkaliphile Isolated from Human Feces in 1934.</title>
        <authorList>
            <person name="Attie O."/>
            <person name="Jayaprakash A."/>
            <person name="Shah H."/>
            <person name="Paulsen I.T."/>
            <person name="Morino M."/>
            <person name="Takahashi Y."/>
            <person name="Narumi I."/>
            <person name="Sachidanandam R."/>
            <person name="Satoh K."/>
            <person name="Ito M."/>
            <person name="Krulwich T.A."/>
        </authorList>
    </citation>
    <scope>NUCLEOTIDE SEQUENCE [LARGE SCALE GENOMIC DNA]</scope>
    <source>
        <strain evidence="17 19">AV1934</strain>
    </source>
</reference>
<dbReference type="EMBL" id="JALP01000004">
    <property type="protein sequence ID" value="THG92337.1"/>
    <property type="molecule type" value="Genomic_DNA"/>
</dbReference>
<dbReference type="PANTHER" id="PTHR45528">
    <property type="entry name" value="SENSOR HISTIDINE KINASE CPXA"/>
    <property type="match status" value="1"/>
</dbReference>
<evidence type="ECO:0000256" key="12">
    <source>
        <dbReference type="ARBA" id="ARBA00023012"/>
    </source>
</evidence>
<evidence type="ECO:0000313" key="20">
    <source>
        <dbReference type="Proteomes" id="UP000297014"/>
    </source>
</evidence>
<dbReference type="SMART" id="SM00388">
    <property type="entry name" value="HisKA"/>
    <property type="match status" value="1"/>
</dbReference>
<feature type="transmembrane region" description="Helical" evidence="14">
    <location>
        <begin position="159"/>
        <end position="183"/>
    </location>
</feature>
<dbReference type="Gene3D" id="1.10.287.130">
    <property type="match status" value="1"/>
</dbReference>
<name>A0A094WJI0_ALKAL</name>
<keyword evidence="13 14" id="KW-0472">Membrane</keyword>
<dbReference type="InterPro" id="IPR003661">
    <property type="entry name" value="HisK_dim/P_dom"/>
</dbReference>
<dbReference type="InterPro" id="IPR036890">
    <property type="entry name" value="HATPase_C_sf"/>
</dbReference>
<dbReference type="SUPFAM" id="SSF158472">
    <property type="entry name" value="HAMP domain-like"/>
    <property type="match status" value="1"/>
</dbReference>
<keyword evidence="11 14" id="KW-1133">Transmembrane helix</keyword>
<dbReference type="EC" id="2.7.13.3" evidence="3"/>
<dbReference type="OrthoDB" id="9813151at2"/>
<evidence type="ECO:0000256" key="7">
    <source>
        <dbReference type="ARBA" id="ARBA00022692"/>
    </source>
</evidence>
<feature type="transmembrane region" description="Helical" evidence="14">
    <location>
        <begin position="6"/>
        <end position="29"/>
    </location>
</feature>
<evidence type="ECO:0000256" key="4">
    <source>
        <dbReference type="ARBA" id="ARBA00022475"/>
    </source>
</evidence>
<keyword evidence="19" id="KW-1185">Reference proteome</keyword>
<dbReference type="Pfam" id="PF00512">
    <property type="entry name" value="HisKA"/>
    <property type="match status" value="1"/>
</dbReference>
<keyword evidence="4" id="KW-1003">Cell membrane</keyword>
<protein>
    <recommendedName>
        <fullName evidence="3">histidine kinase</fullName>
        <ecNumber evidence="3">2.7.13.3</ecNumber>
    </recommendedName>
</protein>
<accession>A0A094WJI0</accession>
<dbReference type="PROSITE" id="PS50885">
    <property type="entry name" value="HAMP"/>
    <property type="match status" value="1"/>
</dbReference>
<comment type="caution">
    <text evidence="17">The sequence shown here is derived from an EMBL/GenBank/DDBJ whole genome shotgun (WGS) entry which is preliminary data.</text>
</comment>
<evidence type="ECO:0000259" key="15">
    <source>
        <dbReference type="PROSITE" id="PS50109"/>
    </source>
</evidence>
<organism evidence="17 19">
    <name type="scientific">Alkalihalobacillus alcalophilus ATCC 27647 = CGMCC 1.3604</name>
    <dbReference type="NCBI Taxonomy" id="1218173"/>
    <lineage>
        <taxon>Bacteria</taxon>
        <taxon>Bacillati</taxon>
        <taxon>Bacillota</taxon>
        <taxon>Bacilli</taxon>
        <taxon>Bacillales</taxon>
        <taxon>Bacillaceae</taxon>
        <taxon>Alkalihalobacillus</taxon>
    </lineage>
</organism>
<gene>
    <name evidence="18" type="ORF">AJ85_12930</name>
    <name evidence="17" type="ORF">BALCAV_0207160</name>
</gene>
<dbReference type="eggNOG" id="COG2205">
    <property type="taxonomic scope" value="Bacteria"/>
</dbReference>
<dbReference type="PANTHER" id="PTHR45528:SF1">
    <property type="entry name" value="SENSOR HISTIDINE KINASE CPXA"/>
    <property type="match status" value="1"/>
</dbReference>
<dbReference type="SUPFAM" id="SSF47384">
    <property type="entry name" value="Homodimeric domain of signal transducing histidine kinase"/>
    <property type="match status" value="1"/>
</dbReference>
<evidence type="ECO:0000256" key="1">
    <source>
        <dbReference type="ARBA" id="ARBA00000085"/>
    </source>
</evidence>
<dbReference type="CDD" id="cd00082">
    <property type="entry name" value="HisKA"/>
    <property type="match status" value="1"/>
</dbReference>
<dbReference type="CDD" id="cd00075">
    <property type="entry name" value="HATPase"/>
    <property type="match status" value="1"/>
</dbReference>
<keyword evidence="10" id="KW-0067">ATP-binding</keyword>
<keyword evidence="7 14" id="KW-0812">Transmembrane</keyword>
<dbReference type="Gene3D" id="3.30.565.10">
    <property type="entry name" value="Histidine kinase-like ATPase, C-terminal domain"/>
    <property type="match status" value="1"/>
</dbReference>
<dbReference type="SUPFAM" id="SSF55874">
    <property type="entry name" value="ATPase domain of HSP90 chaperone/DNA topoisomerase II/histidine kinase"/>
    <property type="match status" value="1"/>
</dbReference>
<keyword evidence="5" id="KW-0597">Phosphoprotein</keyword>
<reference evidence="18 20" key="2">
    <citation type="submission" date="2014-01" db="EMBL/GenBank/DDBJ databases">
        <title>Draft genome sequencing of Bacillus alcalophilus CGMCC 1.3604.</title>
        <authorList>
            <person name="Yang J."/>
            <person name="Diao L."/>
            <person name="Yang S."/>
        </authorList>
    </citation>
    <scope>NUCLEOTIDE SEQUENCE [LARGE SCALE GENOMIC DNA]</scope>
    <source>
        <strain evidence="18 20">CGMCC 1.3604</strain>
    </source>
</reference>
<dbReference type="SMART" id="SM00304">
    <property type="entry name" value="HAMP"/>
    <property type="match status" value="1"/>
</dbReference>
<dbReference type="STRING" id="1218173.BALCAV_0207160"/>
<evidence type="ECO:0000256" key="10">
    <source>
        <dbReference type="ARBA" id="ARBA00022840"/>
    </source>
</evidence>
<dbReference type="GO" id="GO:0000155">
    <property type="term" value="F:phosphorelay sensor kinase activity"/>
    <property type="evidence" value="ECO:0007669"/>
    <property type="project" value="InterPro"/>
</dbReference>
<feature type="domain" description="Histidine kinase" evidence="15">
    <location>
        <begin position="245"/>
        <end position="461"/>
    </location>
</feature>
<keyword evidence="6" id="KW-0808">Transferase</keyword>
<dbReference type="Pfam" id="PF02518">
    <property type="entry name" value="HATPase_c"/>
    <property type="match status" value="1"/>
</dbReference>
<dbReference type="FunFam" id="1.10.287.130:FF:000001">
    <property type="entry name" value="Two-component sensor histidine kinase"/>
    <property type="match status" value="1"/>
</dbReference>
<dbReference type="GO" id="GO:0005886">
    <property type="term" value="C:plasma membrane"/>
    <property type="evidence" value="ECO:0007669"/>
    <property type="project" value="UniProtKB-SubCell"/>
</dbReference>
<dbReference type="InterPro" id="IPR003594">
    <property type="entry name" value="HATPase_dom"/>
</dbReference>
<dbReference type="Proteomes" id="UP000002754">
    <property type="component" value="Unassembled WGS sequence"/>
</dbReference>
<evidence type="ECO:0000256" key="14">
    <source>
        <dbReference type="SAM" id="Phobius"/>
    </source>
</evidence>
<dbReference type="GO" id="GO:0005524">
    <property type="term" value="F:ATP binding"/>
    <property type="evidence" value="ECO:0007669"/>
    <property type="project" value="UniProtKB-KW"/>
</dbReference>
<evidence type="ECO:0000256" key="9">
    <source>
        <dbReference type="ARBA" id="ARBA00022777"/>
    </source>
</evidence>
<dbReference type="SMART" id="SM00387">
    <property type="entry name" value="HATPase_c"/>
    <property type="match status" value="1"/>
</dbReference>
<feature type="domain" description="HAMP" evidence="16">
    <location>
        <begin position="185"/>
        <end position="237"/>
    </location>
</feature>
<evidence type="ECO:0000256" key="11">
    <source>
        <dbReference type="ARBA" id="ARBA00022989"/>
    </source>
</evidence>
<evidence type="ECO:0000256" key="13">
    <source>
        <dbReference type="ARBA" id="ARBA00023136"/>
    </source>
</evidence>
<dbReference type="Pfam" id="PF00672">
    <property type="entry name" value="HAMP"/>
    <property type="match status" value="1"/>
</dbReference>
<dbReference type="InterPro" id="IPR004358">
    <property type="entry name" value="Sig_transdc_His_kin-like_C"/>
</dbReference>
<dbReference type="PRINTS" id="PR00344">
    <property type="entry name" value="BCTRLSENSOR"/>
</dbReference>
<dbReference type="InterPro" id="IPR036097">
    <property type="entry name" value="HisK_dim/P_sf"/>
</dbReference>
<comment type="subcellular location">
    <subcellularLocation>
        <location evidence="2">Cell membrane</location>
        <topology evidence="2">Multi-pass membrane protein</topology>
    </subcellularLocation>
</comment>
<dbReference type="CDD" id="cd06225">
    <property type="entry name" value="HAMP"/>
    <property type="match status" value="1"/>
</dbReference>
<evidence type="ECO:0000256" key="8">
    <source>
        <dbReference type="ARBA" id="ARBA00022741"/>
    </source>
</evidence>
<evidence type="ECO:0000256" key="6">
    <source>
        <dbReference type="ARBA" id="ARBA00022679"/>
    </source>
</evidence>
<evidence type="ECO:0000259" key="16">
    <source>
        <dbReference type="PROSITE" id="PS50885"/>
    </source>
</evidence>
<evidence type="ECO:0000313" key="19">
    <source>
        <dbReference type="Proteomes" id="UP000002754"/>
    </source>
</evidence>
<keyword evidence="9 17" id="KW-0418">Kinase</keyword>
<dbReference type="FunFam" id="3.30.565.10:FF:000006">
    <property type="entry name" value="Sensor histidine kinase WalK"/>
    <property type="match status" value="1"/>
</dbReference>
<proteinExistence type="predicted"/>
<evidence type="ECO:0000313" key="18">
    <source>
        <dbReference type="EMBL" id="THG92337.1"/>
    </source>
</evidence>
<dbReference type="PROSITE" id="PS50109">
    <property type="entry name" value="HIS_KIN"/>
    <property type="match status" value="1"/>
</dbReference>
<comment type="catalytic activity">
    <reaction evidence="1">
        <text>ATP + protein L-histidine = ADP + protein N-phospho-L-histidine.</text>
        <dbReference type="EC" id="2.7.13.3"/>
    </reaction>
</comment>
<evidence type="ECO:0000313" key="17">
    <source>
        <dbReference type="EMBL" id="KGA97934.1"/>
    </source>
</evidence>
<dbReference type="Proteomes" id="UP000297014">
    <property type="component" value="Unassembled WGS sequence"/>
</dbReference>
<evidence type="ECO:0000256" key="3">
    <source>
        <dbReference type="ARBA" id="ARBA00012438"/>
    </source>
</evidence>
<keyword evidence="12" id="KW-0902">Two-component regulatory system</keyword>
<dbReference type="AlphaFoldDB" id="A0A094WJI0"/>
<evidence type="ECO:0000256" key="5">
    <source>
        <dbReference type="ARBA" id="ARBA00022553"/>
    </source>
</evidence>
<dbReference type="InterPro" id="IPR003660">
    <property type="entry name" value="HAMP_dom"/>
</dbReference>
<dbReference type="Gene3D" id="6.10.340.10">
    <property type="match status" value="1"/>
</dbReference>
<keyword evidence="8" id="KW-0547">Nucleotide-binding</keyword>
<dbReference type="InterPro" id="IPR005467">
    <property type="entry name" value="His_kinase_dom"/>
</dbReference>
<sequence>MKLSTKVSLLVLLSVVLIIVMMGFSFYTLSKSFYKNQLQGEIEHRLDAHREVVELHMVPETLEHVMIMEKRNQDNTFIIFDANFNVQNSTQQVSKEMIDRYQSWIVSLSKRSNEKTEFVNTMTEHIPHIWSYEPFKINGELAGYLFIDQDTGSFEEARLTLLGITMSMGLITLLFSGMFTIFLSKKITLPITNARDLTKQIAKGNFDVQLSSKGNDEIDDLLRHISTMAIQLKEYRDTRQQFLTNVSHDIRTPLTYIKGYAALLKDQKVEADLVHDQATIIHQEAVRMESLVKNLFQLMKLEEGKIQLNIQEIDLVDFIQEVKKKVTLATDDKKIDILFSYAHPTLLANIDPDQFERVLLNLLNNSIRHTNLNGKIQVRLEERYKEIIIEIEDNGEGIPAKDLPYIWDRFYRVDKSRSTKYGGSGLGLAITKQIIEQHGGTIQIKSTVNVGTVFTIRLNNS</sequence>
<evidence type="ECO:0000256" key="2">
    <source>
        <dbReference type="ARBA" id="ARBA00004651"/>
    </source>
</evidence>
<dbReference type="EMBL" id="ALPT02000018">
    <property type="protein sequence ID" value="KGA97934.1"/>
    <property type="molecule type" value="Genomic_DNA"/>
</dbReference>